<dbReference type="PANTHER" id="PTHR43133">
    <property type="entry name" value="RNA POLYMERASE ECF-TYPE SIGMA FACTO"/>
    <property type="match status" value="1"/>
</dbReference>
<dbReference type="InterPro" id="IPR036388">
    <property type="entry name" value="WH-like_DNA-bd_sf"/>
</dbReference>
<dbReference type="AlphaFoldDB" id="A0A940MSW3"/>
<organism evidence="9 10">
    <name type="scientific">Sagittula salina</name>
    <dbReference type="NCBI Taxonomy" id="2820268"/>
    <lineage>
        <taxon>Bacteria</taxon>
        <taxon>Pseudomonadati</taxon>
        <taxon>Pseudomonadota</taxon>
        <taxon>Alphaproteobacteria</taxon>
        <taxon>Rhodobacterales</taxon>
        <taxon>Roseobacteraceae</taxon>
        <taxon>Sagittula</taxon>
    </lineage>
</organism>
<evidence type="ECO:0000313" key="9">
    <source>
        <dbReference type="EMBL" id="MBP0484231.1"/>
    </source>
</evidence>
<evidence type="ECO:0000256" key="1">
    <source>
        <dbReference type="ARBA" id="ARBA00010641"/>
    </source>
</evidence>
<dbReference type="GO" id="GO:0006352">
    <property type="term" value="P:DNA-templated transcription initiation"/>
    <property type="evidence" value="ECO:0007669"/>
    <property type="project" value="InterPro"/>
</dbReference>
<keyword evidence="3 6" id="KW-0731">Sigma factor</keyword>
<dbReference type="SUPFAM" id="SSF88659">
    <property type="entry name" value="Sigma3 and sigma4 domains of RNA polymerase sigma factors"/>
    <property type="match status" value="1"/>
</dbReference>
<dbReference type="EMBL" id="JAGISH010000010">
    <property type="protein sequence ID" value="MBP0484231.1"/>
    <property type="molecule type" value="Genomic_DNA"/>
</dbReference>
<dbReference type="Pfam" id="PF08281">
    <property type="entry name" value="Sigma70_r4_2"/>
    <property type="match status" value="1"/>
</dbReference>
<dbReference type="PROSITE" id="PS01063">
    <property type="entry name" value="SIGMA70_ECF"/>
    <property type="match status" value="1"/>
</dbReference>
<dbReference type="Pfam" id="PF04542">
    <property type="entry name" value="Sigma70_r2"/>
    <property type="match status" value="1"/>
</dbReference>
<keyword evidence="5 6" id="KW-0804">Transcription</keyword>
<evidence type="ECO:0000313" key="10">
    <source>
        <dbReference type="Proteomes" id="UP000675940"/>
    </source>
</evidence>
<evidence type="ECO:0000259" key="8">
    <source>
        <dbReference type="Pfam" id="PF08281"/>
    </source>
</evidence>
<dbReference type="InterPro" id="IPR039425">
    <property type="entry name" value="RNA_pol_sigma-70-like"/>
</dbReference>
<dbReference type="SUPFAM" id="SSF88946">
    <property type="entry name" value="Sigma2 domain of RNA polymerase sigma factors"/>
    <property type="match status" value="1"/>
</dbReference>
<dbReference type="Gene3D" id="1.10.1740.10">
    <property type="match status" value="1"/>
</dbReference>
<dbReference type="InterPro" id="IPR013324">
    <property type="entry name" value="RNA_pol_sigma_r3/r4-like"/>
</dbReference>
<dbReference type="RefSeq" id="WP_209362365.1">
    <property type="nucleotide sequence ID" value="NZ_JAGISH010000010.1"/>
</dbReference>
<comment type="similarity">
    <text evidence="1 6">Belongs to the sigma-70 factor family. ECF subfamily.</text>
</comment>
<dbReference type="Gene3D" id="1.10.10.10">
    <property type="entry name" value="Winged helix-like DNA-binding domain superfamily/Winged helix DNA-binding domain"/>
    <property type="match status" value="1"/>
</dbReference>
<evidence type="ECO:0000256" key="6">
    <source>
        <dbReference type="RuleBase" id="RU000716"/>
    </source>
</evidence>
<evidence type="ECO:0000259" key="7">
    <source>
        <dbReference type="Pfam" id="PF04542"/>
    </source>
</evidence>
<evidence type="ECO:0000256" key="5">
    <source>
        <dbReference type="ARBA" id="ARBA00023163"/>
    </source>
</evidence>
<feature type="domain" description="RNA polymerase sigma factor 70 region 4 type 2" evidence="8">
    <location>
        <begin position="125"/>
        <end position="177"/>
    </location>
</feature>
<dbReference type="InterPro" id="IPR013249">
    <property type="entry name" value="RNA_pol_sigma70_r4_t2"/>
</dbReference>
<gene>
    <name evidence="9" type="ORF">J5474_17270</name>
</gene>
<dbReference type="Proteomes" id="UP000675940">
    <property type="component" value="Unassembled WGS sequence"/>
</dbReference>
<dbReference type="NCBIfam" id="TIGR02937">
    <property type="entry name" value="sigma70-ECF"/>
    <property type="match status" value="1"/>
</dbReference>
<comment type="caution">
    <text evidence="9">The sequence shown here is derived from an EMBL/GenBank/DDBJ whole genome shotgun (WGS) entry which is preliminary data.</text>
</comment>
<sequence>MTPRDEIEALIARVAMADRRAFATLYVRTSAKLYGICIRVLRDEAMAEDVLQEVYVRIWNRAGQYRANRFSPMTWLIAIARHAAIDRLRRARREGRAVEPVEIAERLYDTEPGPAQQAEARSEARALAACLAELAEDRAEMVRRVYLHGQTYAEMAEASGVKLNTVRTWLRRSLMQLRECLGG</sequence>
<evidence type="ECO:0000256" key="4">
    <source>
        <dbReference type="ARBA" id="ARBA00023125"/>
    </source>
</evidence>
<accession>A0A940MSW3</accession>
<name>A0A940MSW3_9RHOB</name>
<feature type="domain" description="RNA polymerase sigma-70 region 2" evidence="7">
    <location>
        <begin position="25"/>
        <end position="93"/>
    </location>
</feature>
<protein>
    <recommendedName>
        <fullName evidence="6">RNA polymerase sigma factor</fullName>
    </recommendedName>
</protein>
<dbReference type="InterPro" id="IPR013325">
    <property type="entry name" value="RNA_pol_sigma_r2"/>
</dbReference>
<keyword evidence="4 6" id="KW-0238">DNA-binding</keyword>
<dbReference type="InterPro" id="IPR014284">
    <property type="entry name" value="RNA_pol_sigma-70_dom"/>
</dbReference>
<proteinExistence type="inferred from homology"/>
<keyword evidence="2 6" id="KW-0805">Transcription regulation</keyword>
<dbReference type="PANTHER" id="PTHR43133:SF62">
    <property type="entry name" value="RNA POLYMERASE SIGMA FACTOR SIGZ"/>
    <property type="match status" value="1"/>
</dbReference>
<reference evidence="9" key="1">
    <citation type="submission" date="2021-03" db="EMBL/GenBank/DDBJ databases">
        <title>Sagittula salina sp. nov. strain M10.9X isolated from the marine waste.</title>
        <authorList>
            <person name="Satari L."/>
            <person name="Molina-Menor E."/>
            <person name="Vidal-Verdu A."/>
            <person name="Pascual J."/>
            <person name="Pereto J."/>
            <person name="Porcar M."/>
        </authorList>
    </citation>
    <scope>NUCLEOTIDE SEQUENCE</scope>
    <source>
        <strain evidence="9">M10.9X</strain>
    </source>
</reference>
<evidence type="ECO:0000256" key="3">
    <source>
        <dbReference type="ARBA" id="ARBA00023082"/>
    </source>
</evidence>
<evidence type="ECO:0000256" key="2">
    <source>
        <dbReference type="ARBA" id="ARBA00023015"/>
    </source>
</evidence>
<dbReference type="GO" id="GO:0016987">
    <property type="term" value="F:sigma factor activity"/>
    <property type="evidence" value="ECO:0007669"/>
    <property type="project" value="UniProtKB-KW"/>
</dbReference>
<dbReference type="GO" id="GO:0003677">
    <property type="term" value="F:DNA binding"/>
    <property type="evidence" value="ECO:0007669"/>
    <property type="project" value="UniProtKB-KW"/>
</dbReference>
<keyword evidence="10" id="KW-1185">Reference proteome</keyword>
<dbReference type="InterPro" id="IPR000838">
    <property type="entry name" value="RNA_pol_sigma70_ECF_CS"/>
</dbReference>
<dbReference type="InterPro" id="IPR007627">
    <property type="entry name" value="RNA_pol_sigma70_r2"/>
</dbReference>